<name>A0AAE6NXM7_PARPN</name>
<gene>
    <name evidence="3" type="ORF">BDE18_0424</name>
    <name evidence="2" type="ORF">ESD82_19890</name>
</gene>
<dbReference type="EMBL" id="CP044426">
    <property type="protein sequence ID" value="QFG38290.1"/>
    <property type="molecule type" value="Genomic_DNA"/>
</dbReference>
<evidence type="ECO:0000313" key="2">
    <source>
        <dbReference type="EMBL" id="QFG38290.1"/>
    </source>
</evidence>
<evidence type="ECO:0000313" key="4">
    <source>
        <dbReference type="Proteomes" id="UP000273626"/>
    </source>
</evidence>
<organism evidence="2 5">
    <name type="scientific">Paracoccus pantotrophus</name>
    <name type="common">Thiosphaera pantotropha</name>
    <dbReference type="NCBI Taxonomy" id="82367"/>
    <lineage>
        <taxon>Bacteria</taxon>
        <taxon>Pseudomonadati</taxon>
        <taxon>Pseudomonadota</taxon>
        <taxon>Alphaproteobacteria</taxon>
        <taxon>Rhodobacterales</taxon>
        <taxon>Paracoccaceae</taxon>
        <taxon>Paracoccus</taxon>
    </lineage>
</organism>
<accession>A0AAE6NXM7</accession>
<keyword evidence="1" id="KW-0732">Signal</keyword>
<dbReference type="GeneID" id="51372860"/>
<reference evidence="3 4" key="1">
    <citation type="submission" date="2018-10" db="EMBL/GenBank/DDBJ databases">
        <title>Genomic Encyclopedia of Archaeal and Bacterial Type Strains, Phase II (KMG-II): from individual species to whole genera.</title>
        <authorList>
            <person name="Goeker M."/>
        </authorList>
    </citation>
    <scope>NUCLEOTIDE SEQUENCE [LARGE SCALE GENOMIC DNA]</scope>
    <source>
        <strain evidence="4">ATCC 35512 / DSM 2944 / CIP 106514 / LMD 82.5 / NBRC 102493 / NCCB 82005 / GB17</strain>
        <strain evidence="3">DSM 2944</strain>
    </source>
</reference>
<dbReference type="KEGG" id="ppan:ESD82_19890"/>
<evidence type="ECO:0000313" key="3">
    <source>
        <dbReference type="EMBL" id="RKS51193.1"/>
    </source>
</evidence>
<reference evidence="2 5" key="2">
    <citation type="submission" date="2019-01" db="EMBL/GenBank/DDBJ databases">
        <title>Complete Genome Sequence and Annotation of the Paracoccus pantotrophus type strain DSM 2944.</title>
        <authorList>
            <person name="Bockwoldt J.A."/>
            <person name="Zimmermann M."/>
            <person name="Tiso T."/>
            <person name="Blank L.M."/>
        </authorList>
    </citation>
    <scope>NUCLEOTIDE SEQUENCE [LARGE SCALE GENOMIC DNA]</scope>
    <source>
        <strain evidence="2 5">DSM 2944</strain>
    </source>
</reference>
<protein>
    <submittedName>
        <fullName evidence="2">Uncharacterized protein</fullName>
    </submittedName>
</protein>
<dbReference type="RefSeq" id="WP_147427540.1">
    <property type="nucleotide sequence ID" value="NZ_CP044426.1"/>
</dbReference>
<dbReference type="Proteomes" id="UP000326453">
    <property type="component" value="Chromosome 1"/>
</dbReference>
<dbReference type="EMBL" id="RBLI01000001">
    <property type="protein sequence ID" value="RKS51193.1"/>
    <property type="molecule type" value="Genomic_DNA"/>
</dbReference>
<proteinExistence type="predicted"/>
<evidence type="ECO:0000256" key="1">
    <source>
        <dbReference type="SAM" id="SignalP"/>
    </source>
</evidence>
<dbReference type="Proteomes" id="UP000273626">
    <property type="component" value="Unassembled WGS sequence"/>
</dbReference>
<feature type="signal peptide" evidence="1">
    <location>
        <begin position="1"/>
        <end position="28"/>
    </location>
</feature>
<feature type="chain" id="PRO_5042241256" evidence="1">
    <location>
        <begin position="29"/>
        <end position="132"/>
    </location>
</feature>
<evidence type="ECO:0000313" key="5">
    <source>
        <dbReference type="Proteomes" id="UP000326453"/>
    </source>
</evidence>
<dbReference type="AlphaFoldDB" id="A0AAE6NXM7"/>
<keyword evidence="4" id="KW-1185">Reference proteome</keyword>
<sequence length="132" mass="14680">MTYRTPYDTALAASPVAGLAVGATFAAAAQGNPDQGGFVPCHLDSIVHFLFSWRRKGIAMTELLFEPGTTHVVVTCWRCKRDQTFYPQDLPEGIDYWAFCGRAVCKGCAAHHPHVTRYPKPLDPWQRSRPSD</sequence>